<comment type="cofactor">
    <cofactor evidence="14 15">
        <name>heme b</name>
        <dbReference type="ChEBI" id="CHEBI:60344"/>
    </cofactor>
    <text evidence="14 15">Binds 1 heme b (iron(II)-protoporphyrin IX) group per subunit.</text>
</comment>
<keyword evidence="9 14" id="KW-1133">Transmembrane helix</keyword>
<dbReference type="UniPathway" id="UPA00251">
    <property type="reaction ID" value="UER00324"/>
</dbReference>
<proteinExistence type="inferred from homology"/>
<comment type="similarity">
    <text evidence="3 14 15">Belongs to the HemJ family.</text>
</comment>
<comment type="subunit">
    <text evidence="14">Homodimer.</text>
</comment>
<feature type="binding site" description="axial binding residue" evidence="14">
    <location>
        <position position="87"/>
    </location>
    <ligand>
        <name>heme</name>
        <dbReference type="ChEBI" id="CHEBI:30413"/>
    </ligand>
    <ligandPart>
        <name>Fe</name>
        <dbReference type="ChEBI" id="CHEBI:18248"/>
    </ligandPart>
</feature>
<keyword evidence="6 14" id="KW-0349">Heme</keyword>
<comment type="subcellular location">
    <subcellularLocation>
        <location evidence="1 14">Cell membrane</location>
        <topology evidence="1 14">Multi-pass membrane protein</topology>
    </subcellularLocation>
</comment>
<gene>
    <name evidence="16" type="ORF">E8M12_09095</name>
</gene>
<evidence type="ECO:0000256" key="2">
    <source>
        <dbReference type="ARBA" id="ARBA00005073"/>
    </source>
</evidence>
<evidence type="ECO:0000313" key="17">
    <source>
        <dbReference type="Proteomes" id="UP000307999"/>
    </source>
</evidence>
<feature type="transmembrane region" description="Helical" evidence="14">
    <location>
        <begin position="82"/>
        <end position="105"/>
    </location>
</feature>
<feature type="transmembrane region" description="Helical" evidence="14">
    <location>
        <begin position="51"/>
        <end position="70"/>
    </location>
</feature>
<dbReference type="HAMAP" id="MF_02239">
    <property type="entry name" value="HemJ"/>
    <property type="match status" value="1"/>
</dbReference>
<dbReference type="PANTHER" id="PTHR40255:SF1">
    <property type="entry name" value="PROTOPORPHYRINOGEN IX OXIDASE"/>
    <property type="match status" value="1"/>
</dbReference>
<dbReference type="RefSeq" id="WP_136735831.1">
    <property type="nucleotide sequence ID" value="NZ_SWDB01000021.1"/>
</dbReference>
<protein>
    <recommendedName>
        <fullName evidence="4 14">Protoporphyrinogen IX oxidase</fullName>
        <shortName evidence="14">PPO</shortName>
        <ecNumber evidence="14 15">1.3.99.-</ecNumber>
    </recommendedName>
</protein>
<dbReference type="EMBL" id="SWDB01000021">
    <property type="protein sequence ID" value="TKB45344.1"/>
    <property type="molecule type" value="Genomic_DNA"/>
</dbReference>
<dbReference type="PANTHER" id="PTHR40255">
    <property type="entry name" value="UPF0093 MEMBRANE PROTEIN SLR1790"/>
    <property type="match status" value="1"/>
</dbReference>
<feature type="transmembrane region" description="Helical" evidence="14">
    <location>
        <begin position="126"/>
        <end position="144"/>
    </location>
</feature>
<keyword evidence="8 14" id="KW-0479">Metal-binding</keyword>
<dbReference type="OrthoDB" id="9800824at2"/>
<evidence type="ECO:0000256" key="11">
    <source>
        <dbReference type="ARBA" id="ARBA00023004"/>
    </source>
</evidence>
<evidence type="ECO:0000256" key="12">
    <source>
        <dbReference type="ARBA" id="ARBA00023136"/>
    </source>
</evidence>
<evidence type="ECO:0000256" key="8">
    <source>
        <dbReference type="ARBA" id="ARBA00022723"/>
    </source>
</evidence>
<dbReference type="Proteomes" id="UP000307999">
    <property type="component" value="Unassembled WGS sequence"/>
</dbReference>
<evidence type="ECO:0000256" key="10">
    <source>
        <dbReference type="ARBA" id="ARBA00023002"/>
    </source>
</evidence>
<evidence type="ECO:0000256" key="4">
    <source>
        <dbReference type="ARBA" id="ARBA00017504"/>
    </source>
</evidence>
<keyword evidence="7 14" id="KW-0812">Transmembrane</keyword>
<evidence type="ECO:0000256" key="9">
    <source>
        <dbReference type="ARBA" id="ARBA00022989"/>
    </source>
</evidence>
<keyword evidence="17" id="KW-1185">Reference proteome</keyword>
<keyword evidence="5 14" id="KW-1003">Cell membrane</keyword>
<dbReference type="PIRSF" id="PIRSF004638">
    <property type="entry name" value="UCP004638"/>
    <property type="match status" value="1"/>
</dbReference>
<dbReference type="GO" id="GO:0046872">
    <property type="term" value="F:metal ion binding"/>
    <property type="evidence" value="ECO:0007669"/>
    <property type="project" value="UniProtKB-UniRule"/>
</dbReference>
<name>A0A4U1B4S2_9GAMM</name>
<dbReference type="GO" id="GO:0005886">
    <property type="term" value="C:plasma membrane"/>
    <property type="evidence" value="ECO:0007669"/>
    <property type="project" value="UniProtKB-SubCell"/>
</dbReference>
<sequence>MSWYLLVKALHIIFMVAWFAGIFYLPRIFVYHAESDSKEVRQQLAIMAKRLLYFITPFALLTLIFGVVLITMQGLDWLRLSVWLHIKLVLVAILYIYHGYCFVLLKRFRDDINQRSGFFYRVFNEVPVLFLFAIILLAVIKPFYQ</sequence>
<comment type="catalytic activity">
    <reaction evidence="13 14 15">
        <text>protoporphyrinogen IX + 3 A = protoporphyrin IX + 3 AH2</text>
        <dbReference type="Rhea" id="RHEA:62000"/>
        <dbReference type="ChEBI" id="CHEBI:13193"/>
        <dbReference type="ChEBI" id="CHEBI:17499"/>
        <dbReference type="ChEBI" id="CHEBI:57306"/>
        <dbReference type="ChEBI" id="CHEBI:57307"/>
    </reaction>
</comment>
<accession>A0A4U1B4S2</accession>
<feature type="binding site" description="axial binding residue" evidence="14">
    <location>
        <position position="11"/>
    </location>
    <ligand>
        <name>heme</name>
        <dbReference type="ChEBI" id="CHEBI:30413"/>
    </ligand>
    <ligandPart>
        <name>Fe</name>
        <dbReference type="ChEBI" id="CHEBI:18248"/>
    </ligandPart>
</feature>
<evidence type="ECO:0000256" key="6">
    <source>
        <dbReference type="ARBA" id="ARBA00022617"/>
    </source>
</evidence>
<organism evidence="16 17">
    <name type="scientific">Thalassotalea mangrovi</name>
    <dbReference type="NCBI Taxonomy" id="2572245"/>
    <lineage>
        <taxon>Bacteria</taxon>
        <taxon>Pseudomonadati</taxon>
        <taxon>Pseudomonadota</taxon>
        <taxon>Gammaproteobacteria</taxon>
        <taxon>Alteromonadales</taxon>
        <taxon>Colwelliaceae</taxon>
        <taxon>Thalassotalea</taxon>
    </lineage>
</organism>
<dbReference type="GO" id="GO:0070818">
    <property type="term" value="F:protoporphyrinogen oxidase activity"/>
    <property type="evidence" value="ECO:0007669"/>
    <property type="project" value="UniProtKB-UniRule"/>
</dbReference>
<evidence type="ECO:0000256" key="15">
    <source>
        <dbReference type="PIRNR" id="PIRNR004638"/>
    </source>
</evidence>
<evidence type="ECO:0000256" key="3">
    <source>
        <dbReference type="ARBA" id="ARBA00006501"/>
    </source>
</evidence>
<reference evidence="16 17" key="1">
    <citation type="submission" date="2019-04" db="EMBL/GenBank/DDBJ databases">
        <title>Thalassotalea guangxiensis sp. nov., isolated from sediment of the coastal wetland.</title>
        <authorList>
            <person name="Zheng S."/>
            <person name="Zhang D."/>
        </authorList>
    </citation>
    <scope>NUCLEOTIDE SEQUENCE [LARGE SCALE GENOMIC DNA]</scope>
    <source>
        <strain evidence="16 17">ZS-4</strain>
    </source>
</reference>
<keyword evidence="12 14" id="KW-0472">Membrane</keyword>
<keyword evidence="11 14" id="KW-0408">Iron</keyword>
<evidence type="ECO:0000313" key="16">
    <source>
        <dbReference type="EMBL" id="TKB45344.1"/>
    </source>
</evidence>
<dbReference type="Pfam" id="PF03653">
    <property type="entry name" value="UPF0093"/>
    <property type="match status" value="1"/>
</dbReference>
<dbReference type="AlphaFoldDB" id="A0A4U1B4S2"/>
<evidence type="ECO:0000256" key="5">
    <source>
        <dbReference type="ARBA" id="ARBA00022475"/>
    </source>
</evidence>
<comment type="function">
    <text evidence="14 15">Catalyzes the oxidation of protoporphyrinogen IX to protoporphyrin IX.</text>
</comment>
<evidence type="ECO:0000256" key="14">
    <source>
        <dbReference type="HAMAP-Rule" id="MF_02239"/>
    </source>
</evidence>
<evidence type="ECO:0000256" key="13">
    <source>
        <dbReference type="ARBA" id="ARBA00048390"/>
    </source>
</evidence>
<dbReference type="InterPro" id="IPR005265">
    <property type="entry name" value="HemJ-like"/>
</dbReference>
<evidence type="ECO:0000256" key="7">
    <source>
        <dbReference type="ARBA" id="ARBA00022692"/>
    </source>
</evidence>
<dbReference type="EC" id="1.3.99.-" evidence="14 15"/>
<comment type="caution">
    <text evidence="16">The sequence shown here is derived from an EMBL/GenBank/DDBJ whole genome shotgun (WGS) entry which is preliminary data.</text>
</comment>
<evidence type="ECO:0000256" key="1">
    <source>
        <dbReference type="ARBA" id="ARBA00004651"/>
    </source>
</evidence>
<comment type="pathway">
    <text evidence="2 14 15">Porphyrin-containing compound metabolism; protoporphyrin-IX biosynthesis; protoporphyrin-IX from protoporphyrinogen-IX: step 1/1.</text>
</comment>
<dbReference type="GO" id="GO:0006782">
    <property type="term" value="P:protoporphyrinogen IX biosynthetic process"/>
    <property type="evidence" value="ECO:0007669"/>
    <property type="project" value="UniProtKB-UniRule"/>
</dbReference>
<keyword evidence="10 14" id="KW-0560">Oxidoreductase</keyword>
<feature type="transmembrane region" description="Helical" evidence="14">
    <location>
        <begin position="12"/>
        <end position="30"/>
    </location>
</feature>